<dbReference type="Proteomes" id="UP001205890">
    <property type="component" value="Unassembled WGS sequence"/>
</dbReference>
<evidence type="ECO:0000313" key="10">
    <source>
        <dbReference type="Proteomes" id="UP001205890"/>
    </source>
</evidence>
<name>A0ABT1LJU1_9HYPH</name>
<evidence type="ECO:0000256" key="5">
    <source>
        <dbReference type="ARBA" id="ARBA00022679"/>
    </source>
</evidence>
<dbReference type="CDD" id="cd00609">
    <property type="entry name" value="AAT_like"/>
    <property type="match status" value="1"/>
</dbReference>
<dbReference type="InterPro" id="IPR050596">
    <property type="entry name" value="AspAT/PAT-like"/>
</dbReference>
<evidence type="ECO:0000256" key="1">
    <source>
        <dbReference type="ARBA" id="ARBA00001933"/>
    </source>
</evidence>
<dbReference type="Gene3D" id="3.90.1150.10">
    <property type="entry name" value="Aspartate Aminotransferase, domain 1"/>
    <property type="match status" value="1"/>
</dbReference>
<dbReference type="GO" id="GO:0008483">
    <property type="term" value="F:transaminase activity"/>
    <property type="evidence" value="ECO:0007669"/>
    <property type="project" value="UniProtKB-KW"/>
</dbReference>
<evidence type="ECO:0000256" key="4">
    <source>
        <dbReference type="ARBA" id="ARBA00022576"/>
    </source>
</evidence>
<evidence type="ECO:0000256" key="7">
    <source>
        <dbReference type="ARBA" id="ARBA00049185"/>
    </source>
</evidence>
<dbReference type="InterPro" id="IPR015422">
    <property type="entry name" value="PyrdxlP-dep_Trfase_small"/>
</dbReference>
<dbReference type="Gene3D" id="3.40.640.10">
    <property type="entry name" value="Type I PLP-dependent aspartate aminotransferase-like (Major domain)"/>
    <property type="match status" value="1"/>
</dbReference>
<dbReference type="SUPFAM" id="SSF53383">
    <property type="entry name" value="PLP-dependent transferases"/>
    <property type="match status" value="1"/>
</dbReference>
<dbReference type="PANTHER" id="PTHR46383">
    <property type="entry name" value="ASPARTATE AMINOTRANSFERASE"/>
    <property type="match status" value="1"/>
</dbReference>
<dbReference type="PANTHER" id="PTHR46383:SF1">
    <property type="entry name" value="ASPARTATE AMINOTRANSFERASE"/>
    <property type="match status" value="1"/>
</dbReference>
<reference evidence="9 10" key="1">
    <citation type="submission" date="2022-07" db="EMBL/GenBank/DDBJ databases">
        <authorList>
            <person name="Li W.-J."/>
            <person name="Deng Q.-Q."/>
        </authorList>
    </citation>
    <scope>NUCLEOTIDE SEQUENCE [LARGE SCALE GENOMIC DNA]</scope>
    <source>
        <strain evidence="9 10">SYSU M60028</strain>
    </source>
</reference>
<dbReference type="InterPro" id="IPR015424">
    <property type="entry name" value="PyrdxlP-dep_Trfase"/>
</dbReference>
<dbReference type="Pfam" id="PF00155">
    <property type="entry name" value="Aminotran_1_2"/>
    <property type="match status" value="1"/>
</dbReference>
<sequence>MLRRLRDSATIATTRRARELRAAGRDVLVISGGEPDFDTPEHIKAAAHSALDKGDTKYTPTEGTPALRAAIAAKLARDNGLAVKPENVIVGTGGKQVIFNALMATLGEGDEAVVPRPCWVSYPDIVELAGARPVYVDCGPDQGFKLTAAQLRDAIGPRTRWLILNSPNNPTGAVYSAAELRALADVLLEHPNVMVLTDDIYEYIVFDDAKFATIAQVEPRLAARTLTVNGMSKGYCMTGWRIGYGAGPEWLIRAMAKLQGQTTTSCCSLSQAAAVAALNGPHDFVARNNAAYQRRRDLVVEAVNAVPGLACATPQGAFYVYVDASRLIGARRPDGGVLGDDIEVAAYMLDAAGVAVVPGAGFGYSPWFRLCFAYADDVLRDACSRIARAVSELRLP</sequence>
<comment type="similarity">
    <text evidence="2">Belongs to the class-I pyridoxal-phosphate-dependent aminotransferase family.</text>
</comment>
<keyword evidence="6" id="KW-0663">Pyridoxal phosphate</keyword>
<protein>
    <recommendedName>
        <fullName evidence="3">aspartate transaminase</fullName>
        <ecNumber evidence="3">2.6.1.1</ecNumber>
    </recommendedName>
</protein>
<gene>
    <name evidence="9" type="ORF">NK718_20950</name>
</gene>
<comment type="caution">
    <text evidence="9">The sequence shown here is derived from an EMBL/GenBank/DDBJ whole genome shotgun (WGS) entry which is preliminary data.</text>
</comment>
<evidence type="ECO:0000256" key="6">
    <source>
        <dbReference type="ARBA" id="ARBA00022898"/>
    </source>
</evidence>
<keyword evidence="4 9" id="KW-0032">Aminotransferase</keyword>
<accession>A0ABT1LJU1</accession>
<evidence type="ECO:0000313" key="9">
    <source>
        <dbReference type="EMBL" id="MCP8941000.1"/>
    </source>
</evidence>
<evidence type="ECO:0000256" key="2">
    <source>
        <dbReference type="ARBA" id="ARBA00007441"/>
    </source>
</evidence>
<dbReference type="RefSeq" id="WP_254746392.1">
    <property type="nucleotide sequence ID" value="NZ_JANCLU010000032.1"/>
</dbReference>
<dbReference type="InterPro" id="IPR015421">
    <property type="entry name" value="PyrdxlP-dep_Trfase_major"/>
</dbReference>
<comment type="catalytic activity">
    <reaction evidence="7">
        <text>L-aspartate + 2-oxoglutarate = oxaloacetate + L-glutamate</text>
        <dbReference type="Rhea" id="RHEA:21824"/>
        <dbReference type="ChEBI" id="CHEBI:16452"/>
        <dbReference type="ChEBI" id="CHEBI:16810"/>
        <dbReference type="ChEBI" id="CHEBI:29985"/>
        <dbReference type="ChEBI" id="CHEBI:29991"/>
        <dbReference type="EC" id="2.6.1.1"/>
    </reaction>
</comment>
<organism evidence="9 10">
    <name type="scientific">Alsobacter ponti</name>
    <dbReference type="NCBI Taxonomy" id="2962936"/>
    <lineage>
        <taxon>Bacteria</taxon>
        <taxon>Pseudomonadati</taxon>
        <taxon>Pseudomonadota</taxon>
        <taxon>Alphaproteobacteria</taxon>
        <taxon>Hyphomicrobiales</taxon>
        <taxon>Alsobacteraceae</taxon>
        <taxon>Alsobacter</taxon>
    </lineage>
</organism>
<keyword evidence="5" id="KW-0808">Transferase</keyword>
<comment type="cofactor">
    <cofactor evidence="1">
        <name>pyridoxal 5'-phosphate</name>
        <dbReference type="ChEBI" id="CHEBI:597326"/>
    </cofactor>
</comment>
<evidence type="ECO:0000259" key="8">
    <source>
        <dbReference type="Pfam" id="PF00155"/>
    </source>
</evidence>
<dbReference type="InterPro" id="IPR004839">
    <property type="entry name" value="Aminotransferase_I/II_large"/>
</dbReference>
<feature type="domain" description="Aminotransferase class I/classII large" evidence="8">
    <location>
        <begin position="26"/>
        <end position="386"/>
    </location>
</feature>
<dbReference type="EC" id="2.6.1.1" evidence="3"/>
<evidence type="ECO:0000256" key="3">
    <source>
        <dbReference type="ARBA" id="ARBA00012753"/>
    </source>
</evidence>
<keyword evidence="10" id="KW-1185">Reference proteome</keyword>
<dbReference type="EMBL" id="JANCLU010000032">
    <property type="protein sequence ID" value="MCP8941000.1"/>
    <property type="molecule type" value="Genomic_DNA"/>
</dbReference>
<proteinExistence type="inferred from homology"/>